<dbReference type="RefSeq" id="WP_163383340.1">
    <property type="nucleotide sequence ID" value="NZ_JAUFQS010000047.1"/>
</dbReference>
<dbReference type="GO" id="GO:0016779">
    <property type="term" value="F:nucleotidyltransferase activity"/>
    <property type="evidence" value="ECO:0007669"/>
    <property type="project" value="UniProtKB-KW"/>
</dbReference>
<name>A0ABT8CEP6_9BACT</name>
<evidence type="ECO:0000313" key="1">
    <source>
        <dbReference type="EMBL" id="MDN3690151.1"/>
    </source>
</evidence>
<dbReference type="Proteomes" id="UP001236663">
    <property type="component" value="Unassembled WGS sequence"/>
</dbReference>
<protein>
    <submittedName>
        <fullName evidence="1">Nicotinate-nucleotide adenylyltransferase</fullName>
    </submittedName>
</protein>
<dbReference type="EMBL" id="JAUFQS010000047">
    <property type="protein sequence ID" value="MDN3690151.1"/>
    <property type="molecule type" value="Genomic_DNA"/>
</dbReference>
<reference evidence="2" key="1">
    <citation type="journal article" date="2019" name="Int. J. Syst. Evol. Microbiol.">
        <title>The Global Catalogue of Microorganisms (GCM) 10K type strain sequencing project: providing services to taxonomists for standard genome sequencing and annotation.</title>
        <authorList>
            <consortium name="The Broad Institute Genomics Platform"/>
            <consortium name="The Broad Institute Genome Sequencing Center for Infectious Disease"/>
            <person name="Wu L."/>
            <person name="Ma J."/>
        </authorList>
    </citation>
    <scope>NUCLEOTIDE SEQUENCE [LARGE SCALE GENOMIC DNA]</scope>
    <source>
        <strain evidence="2">CECT 7706</strain>
    </source>
</reference>
<dbReference type="Gene3D" id="3.10.450.360">
    <property type="match status" value="1"/>
</dbReference>
<dbReference type="SUPFAM" id="SSF160574">
    <property type="entry name" value="BT0923-like"/>
    <property type="match status" value="1"/>
</dbReference>
<gene>
    <name evidence="1" type="ORF">QWZ15_20185</name>
</gene>
<sequence length="166" mass="19529">MKKSKLMLIVGVFGFTFHSFGQVELPEIEVTAVNYKYLNSANFKEEAEPVRRLQLEAAAFDLQNSEFYQDEYDYYYVSFFIPEGKILASYDKEGNLLRTAEKFKNVNLPKEVRDSVAERFPQWTISEDVYLVNYHEEKGITKRYKLLLENGNKRMRIKIDENGVIK</sequence>
<keyword evidence="1" id="KW-0548">Nucleotidyltransferase</keyword>
<keyword evidence="2" id="KW-1185">Reference proteome</keyword>
<comment type="caution">
    <text evidence="1">The sequence shown here is derived from an EMBL/GenBank/DDBJ whole genome shotgun (WGS) entry which is preliminary data.</text>
</comment>
<evidence type="ECO:0000313" key="2">
    <source>
        <dbReference type="Proteomes" id="UP001236663"/>
    </source>
</evidence>
<keyword evidence="1" id="KW-0808">Transferase</keyword>
<organism evidence="1 2">
    <name type="scientific">Cyclobacterium jeungdonense</name>
    <dbReference type="NCBI Taxonomy" id="708087"/>
    <lineage>
        <taxon>Bacteria</taxon>
        <taxon>Pseudomonadati</taxon>
        <taxon>Bacteroidota</taxon>
        <taxon>Cytophagia</taxon>
        <taxon>Cytophagales</taxon>
        <taxon>Cyclobacteriaceae</taxon>
        <taxon>Cyclobacterium</taxon>
    </lineage>
</organism>
<accession>A0ABT8CEP6</accession>
<proteinExistence type="predicted"/>